<reference evidence="2" key="1">
    <citation type="submission" date="2021-02" db="EMBL/GenBank/DDBJ databases">
        <authorList>
            <person name="Dougan E. K."/>
            <person name="Rhodes N."/>
            <person name="Thang M."/>
            <person name="Chan C."/>
        </authorList>
    </citation>
    <scope>NUCLEOTIDE SEQUENCE</scope>
</reference>
<comment type="caution">
    <text evidence="2">The sequence shown here is derived from an EMBL/GenBank/DDBJ whole genome shotgun (WGS) entry which is preliminary data.</text>
</comment>
<feature type="compositionally biased region" description="Basic and acidic residues" evidence="1">
    <location>
        <begin position="153"/>
        <end position="168"/>
    </location>
</feature>
<evidence type="ECO:0000313" key="3">
    <source>
        <dbReference type="Proteomes" id="UP000649617"/>
    </source>
</evidence>
<feature type="region of interest" description="Disordered" evidence="1">
    <location>
        <begin position="1"/>
        <end position="21"/>
    </location>
</feature>
<name>A0A812Y8U7_SYMPI</name>
<keyword evidence="3" id="KW-1185">Reference proteome</keyword>
<proteinExistence type="predicted"/>
<dbReference type="OrthoDB" id="420860at2759"/>
<evidence type="ECO:0000313" key="2">
    <source>
        <dbReference type="EMBL" id="CAE7771553.1"/>
    </source>
</evidence>
<accession>A0A812Y8U7</accession>
<dbReference type="AlphaFoldDB" id="A0A812Y8U7"/>
<sequence>MLKPSSAAGAESSEEILRADPEPAFSHHDLLCKEIYAKSSKGLERLGRFLENRKVWDKERADWSRNRYRHQIESAQLWADLHNCANQLKAPPLELPPLDPDAYNPWEVEPDMQAPPSGQVFGAPARHTAVRRAHGLFSPYASMSDLAAAFHAPEDGGRRSVQRNKSDPELSPLRPTPGRRPRGLMKGGPKQEIVWPGGWIPKQSVGSRGLPPGFITAKAFPSGQVMYPKDRWFPPDKAAPSGL</sequence>
<dbReference type="EMBL" id="CAJNIZ010047600">
    <property type="protein sequence ID" value="CAE7771553.1"/>
    <property type="molecule type" value="Genomic_DNA"/>
</dbReference>
<feature type="region of interest" description="Disordered" evidence="1">
    <location>
        <begin position="153"/>
        <end position="200"/>
    </location>
</feature>
<protein>
    <submittedName>
        <fullName evidence="2">Uncharacterized protein</fullName>
    </submittedName>
</protein>
<gene>
    <name evidence="2" type="ORF">SPIL2461_LOCUS22742</name>
</gene>
<organism evidence="2 3">
    <name type="scientific">Symbiodinium pilosum</name>
    <name type="common">Dinoflagellate</name>
    <dbReference type="NCBI Taxonomy" id="2952"/>
    <lineage>
        <taxon>Eukaryota</taxon>
        <taxon>Sar</taxon>
        <taxon>Alveolata</taxon>
        <taxon>Dinophyceae</taxon>
        <taxon>Suessiales</taxon>
        <taxon>Symbiodiniaceae</taxon>
        <taxon>Symbiodinium</taxon>
    </lineage>
</organism>
<feature type="compositionally biased region" description="Low complexity" evidence="1">
    <location>
        <begin position="1"/>
        <end position="11"/>
    </location>
</feature>
<evidence type="ECO:0000256" key="1">
    <source>
        <dbReference type="SAM" id="MobiDB-lite"/>
    </source>
</evidence>
<dbReference type="Proteomes" id="UP000649617">
    <property type="component" value="Unassembled WGS sequence"/>
</dbReference>